<proteinExistence type="predicted"/>
<evidence type="ECO:0000313" key="3">
    <source>
        <dbReference type="Proteomes" id="UP000597762"/>
    </source>
</evidence>
<dbReference type="Pfam" id="PF00582">
    <property type="entry name" value="Usp"/>
    <property type="match status" value="1"/>
</dbReference>
<dbReference type="CDD" id="cd23659">
    <property type="entry name" value="USP_At3g01520-like"/>
    <property type="match status" value="1"/>
</dbReference>
<protein>
    <recommendedName>
        <fullName evidence="1">UspA domain-containing protein</fullName>
    </recommendedName>
</protein>
<gene>
    <name evidence="2" type="ORF">SPHA_14133</name>
</gene>
<dbReference type="InterPro" id="IPR006015">
    <property type="entry name" value="Universal_stress_UspA"/>
</dbReference>
<dbReference type="PRINTS" id="PR01438">
    <property type="entry name" value="UNVRSLSTRESS"/>
</dbReference>
<name>A0A812BB44_ACAPH</name>
<sequence length="305" mass="33157">MSTKSRGVKSASRCSSSCFWAVWITASVKPSYDTTSSSASSSSQAPPKAFLQQFLTVASETASQALAVWKESFRVSYFRYGPSGVLGVLAAGWVLQLSNSKTAFSGKVPQAQVPPHTGDKALEDLCNHPATHRVGIQHQEGGYIHVVEPPRGPEFPHCQGLHLVGPSSIAGYMEQIHRTHDYLVLVYCPEYHSVVQSPYVMADVTVLVDMMKEEEKQVKAQLEKFGEMLKNAGVGGKVKSVNGRPGEVIVNVAKEEGATLIVTGTRGMGTIRRTLVGSISDYVIHHSPVPVLVCRSKELHHQHHN</sequence>
<dbReference type="AlphaFoldDB" id="A0A812BB44"/>
<feature type="domain" description="UspA" evidence="1">
    <location>
        <begin position="195"/>
        <end position="295"/>
    </location>
</feature>
<dbReference type="Proteomes" id="UP000597762">
    <property type="component" value="Unassembled WGS sequence"/>
</dbReference>
<dbReference type="EMBL" id="CAHIKZ030000480">
    <property type="protein sequence ID" value="CAE1176412.1"/>
    <property type="molecule type" value="Genomic_DNA"/>
</dbReference>
<comment type="caution">
    <text evidence="2">The sequence shown here is derived from an EMBL/GenBank/DDBJ whole genome shotgun (WGS) entry which is preliminary data.</text>
</comment>
<dbReference type="OrthoDB" id="843225at2759"/>
<dbReference type="InterPro" id="IPR014729">
    <property type="entry name" value="Rossmann-like_a/b/a_fold"/>
</dbReference>
<reference evidence="2" key="1">
    <citation type="submission" date="2021-01" db="EMBL/GenBank/DDBJ databases">
        <authorList>
            <person name="Li R."/>
            <person name="Bekaert M."/>
        </authorList>
    </citation>
    <scope>NUCLEOTIDE SEQUENCE</scope>
    <source>
        <strain evidence="2">Farmed</strain>
    </source>
</reference>
<evidence type="ECO:0000313" key="2">
    <source>
        <dbReference type="EMBL" id="CAE1176412.1"/>
    </source>
</evidence>
<dbReference type="Gene3D" id="3.40.50.620">
    <property type="entry name" value="HUPs"/>
    <property type="match status" value="1"/>
</dbReference>
<dbReference type="PANTHER" id="PTHR46989:SF3">
    <property type="entry name" value="USPA DOMAIN-CONTAINING PROTEIN"/>
    <property type="match status" value="1"/>
</dbReference>
<keyword evidence="3" id="KW-1185">Reference proteome</keyword>
<dbReference type="PANTHER" id="PTHR46989">
    <property type="entry name" value="USP DOMAIN-CONTAINING PROTEIN"/>
    <property type="match status" value="1"/>
</dbReference>
<accession>A0A812BB44</accession>
<dbReference type="SUPFAM" id="SSF52402">
    <property type="entry name" value="Adenine nucleotide alpha hydrolases-like"/>
    <property type="match status" value="1"/>
</dbReference>
<dbReference type="InterPro" id="IPR006016">
    <property type="entry name" value="UspA"/>
</dbReference>
<evidence type="ECO:0000259" key="1">
    <source>
        <dbReference type="Pfam" id="PF00582"/>
    </source>
</evidence>
<organism evidence="2 3">
    <name type="scientific">Acanthosepion pharaonis</name>
    <name type="common">Pharaoh cuttlefish</name>
    <name type="synonym">Sepia pharaonis</name>
    <dbReference type="NCBI Taxonomy" id="158019"/>
    <lineage>
        <taxon>Eukaryota</taxon>
        <taxon>Metazoa</taxon>
        <taxon>Spiralia</taxon>
        <taxon>Lophotrochozoa</taxon>
        <taxon>Mollusca</taxon>
        <taxon>Cephalopoda</taxon>
        <taxon>Coleoidea</taxon>
        <taxon>Decapodiformes</taxon>
        <taxon>Sepiida</taxon>
        <taxon>Sepiina</taxon>
        <taxon>Sepiidae</taxon>
        <taxon>Acanthosepion</taxon>
    </lineage>
</organism>